<dbReference type="GO" id="GO:0005886">
    <property type="term" value="C:plasma membrane"/>
    <property type="evidence" value="ECO:0007669"/>
    <property type="project" value="UniProtKB-SubCell"/>
</dbReference>
<dbReference type="InterPro" id="IPR017452">
    <property type="entry name" value="GPCR_Rhodpsn_7TM"/>
</dbReference>
<feature type="domain" description="G-protein coupled receptors family 1 profile" evidence="11">
    <location>
        <begin position="1"/>
        <end position="172"/>
    </location>
</feature>
<organism evidence="12 13">
    <name type="scientific">Xenopus laevis</name>
    <name type="common">African clawed frog</name>
    <dbReference type="NCBI Taxonomy" id="8355"/>
    <lineage>
        <taxon>Eukaryota</taxon>
        <taxon>Metazoa</taxon>
        <taxon>Chordata</taxon>
        <taxon>Craniata</taxon>
        <taxon>Vertebrata</taxon>
        <taxon>Euteleostomi</taxon>
        <taxon>Amphibia</taxon>
        <taxon>Batrachia</taxon>
        <taxon>Anura</taxon>
        <taxon>Pipoidea</taxon>
        <taxon>Pipidae</taxon>
        <taxon>Xenopodinae</taxon>
        <taxon>Xenopus</taxon>
        <taxon>Xenopus</taxon>
    </lineage>
</organism>
<evidence type="ECO:0000256" key="10">
    <source>
        <dbReference type="SAM" id="Phobius"/>
    </source>
</evidence>
<dbReference type="AlphaFoldDB" id="A0A974DFR6"/>
<dbReference type="SUPFAM" id="SSF81321">
    <property type="entry name" value="Family A G protein-coupled receptor-like"/>
    <property type="match status" value="1"/>
</dbReference>
<evidence type="ECO:0000256" key="5">
    <source>
        <dbReference type="ARBA" id="ARBA00022725"/>
    </source>
</evidence>
<dbReference type="PANTHER" id="PTHR24242:SF394">
    <property type="entry name" value="OLFACTORY RECEPTOR 154-LIKE"/>
    <property type="match status" value="1"/>
</dbReference>
<evidence type="ECO:0000313" key="12">
    <source>
        <dbReference type="EMBL" id="OCT90847.1"/>
    </source>
</evidence>
<keyword evidence="7" id="KW-0807">Transducer</keyword>
<dbReference type="GO" id="GO:0007608">
    <property type="term" value="P:sensory perception of smell"/>
    <property type="evidence" value="ECO:0007669"/>
    <property type="project" value="UniProtKB-KW"/>
</dbReference>
<keyword evidence="4 10" id="KW-0812">Transmembrane</keyword>
<evidence type="ECO:0000256" key="8">
    <source>
        <dbReference type="ARBA" id="ARBA00023136"/>
    </source>
</evidence>
<comment type="subcellular location">
    <subcellularLocation>
        <location evidence="1">Cell membrane</location>
        <topology evidence="1">Multi-pass membrane protein</topology>
    </subcellularLocation>
</comment>
<dbReference type="Gene3D" id="1.20.1070.10">
    <property type="entry name" value="Rhodopsin 7-helix transmembrane proteins"/>
    <property type="match status" value="1"/>
</dbReference>
<evidence type="ECO:0000259" key="11">
    <source>
        <dbReference type="PROSITE" id="PS50262"/>
    </source>
</evidence>
<keyword evidence="5" id="KW-0552">Olfaction</keyword>
<evidence type="ECO:0000256" key="7">
    <source>
        <dbReference type="ARBA" id="ARBA00023040"/>
    </source>
</evidence>
<proteinExistence type="predicted"/>
<dbReference type="InterPro" id="IPR050939">
    <property type="entry name" value="Olfactory_GPCR1"/>
</dbReference>
<evidence type="ECO:0000256" key="9">
    <source>
        <dbReference type="ARBA" id="ARBA00023170"/>
    </source>
</evidence>
<evidence type="ECO:0000256" key="2">
    <source>
        <dbReference type="ARBA" id="ARBA00022475"/>
    </source>
</evidence>
<dbReference type="GO" id="GO:0004930">
    <property type="term" value="F:G protein-coupled receptor activity"/>
    <property type="evidence" value="ECO:0007669"/>
    <property type="project" value="UniProtKB-KW"/>
</dbReference>
<dbReference type="EMBL" id="CM004470">
    <property type="protein sequence ID" value="OCT90847.1"/>
    <property type="molecule type" value="Genomic_DNA"/>
</dbReference>
<reference evidence="13" key="1">
    <citation type="journal article" date="2016" name="Nature">
        <title>Genome evolution in the allotetraploid frog Xenopus laevis.</title>
        <authorList>
            <person name="Session A.M."/>
            <person name="Uno Y."/>
            <person name="Kwon T."/>
            <person name="Chapman J.A."/>
            <person name="Toyoda A."/>
            <person name="Takahashi S."/>
            <person name="Fukui A."/>
            <person name="Hikosaka A."/>
            <person name="Suzuki A."/>
            <person name="Kondo M."/>
            <person name="van Heeringen S.J."/>
            <person name="Quigley I."/>
            <person name="Heinz S."/>
            <person name="Ogino H."/>
            <person name="Ochi H."/>
            <person name="Hellsten U."/>
            <person name="Lyons J.B."/>
            <person name="Simakov O."/>
            <person name="Putnam N."/>
            <person name="Stites J."/>
            <person name="Kuroki Y."/>
            <person name="Tanaka T."/>
            <person name="Michiue T."/>
            <person name="Watanabe M."/>
            <person name="Bogdanovic O."/>
            <person name="Lister R."/>
            <person name="Georgiou G."/>
            <person name="Paranjpe S.S."/>
            <person name="van Kruijsbergen I."/>
            <person name="Shu S."/>
            <person name="Carlson J."/>
            <person name="Kinoshita T."/>
            <person name="Ohta Y."/>
            <person name="Mawaribuchi S."/>
            <person name="Jenkins J."/>
            <person name="Grimwood J."/>
            <person name="Schmutz J."/>
            <person name="Mitros T."/>
            <person name="Mozaffari S.V."/>
            <person name="Suzuki Y."/>
            <person name="Haramoto Y."/>
            <person name="Yamamoto T.S."/>
            <person name="Takagi C."/>
            <person name="Heald R."/>
            <person name="Miller K."/>
            <person name="Haudenschild C."/>
            <person name="Kitzman J."/>
            <person name="Nakayama T."/>
            <person name="Izutsu Y."/>
            <person name="Robert J."/>
            <person name="Fortriede J."/>
            <person name="Burns K."/>
            <person name="Lotay V."/>
            <person name="Karimi K."/>
            <person name="Yasuoka Y."/>
            <person name="Dichmann D.S."/>
            <person name="Flajnik M.F."/>
            <person name="Houston D.W."/>
            <person name="Shendure J."/>
            <person name="DuPasquier L."/>
            <person name="Vize P.D."/>
            <person name="Zorn A.M."/>
            <person name="Ito M."/>
            <person name="Marcotte E.M."/>
            <person name="Wallingford J.B."/>
            <person name="Ito Y."/>
            <person name="Asashima M."/>
            <person name="Ueno N."/>
            <person name="Matsuda Y."/>
            <person name="Veenstra G.J."/>
            <person name="Fujiyama A."/>
            <person name="Harland R.M."/>
            <person name="Taira M."/>
            <person name="Rokhsar D.S."/>
        </authorList>
    </citation>
    <scope>NUCLEOTIDE SEQUENCE [LARGE SCALE GENOMIC DNA]</scope>
    <source>
        <strain evidence="13">J</strain>
    </source>
</reference>
<sequence>MNQTTVVSFLLLGFQNIQLVNTLLFVLSLSDILLTTKITPNLLWLLVSGGNKIFVSGCFTQFFFYCAAIECLLLTAMSYNRYVAICNPLRYGSIMNFKLCLFMSLYSWGLAFMVGLIFSLLVSQLQFCAPYILDYIYIIFVIFIHFLSFLAQTIKFCSSTDLLAQRSIYMFR</sequence>
<feature type="transmembrane region" description="Helical" evidence="10">
    <location>
        <begin position="135"/>
        <end position="157"/>
    </location>
</feature>
<keyword evidence="7" id="KW-0297">G-protein coupled receptor</keyword>
<keyword evidence="8 10" id="KW-0472">Membrane</keyword>
<dbReference type="PROSITE" id="PS00237">
    <property type="entry name" value="G_PROTEIN_RECEP_F1_1"/>
    <property type="match status" value="1"/>
</dbReference>
<keyword evidence="9" id="KW-0675">Receptor</keyword>
<dbReference type="InterPro" id="IPR000276">
    <property type="entry name" value="GPCR_Rhodpsn"/>
</dbReference>
<feature type="transmembrane region" description="Helical" evidence="10">
    <location>
        <begin position="53"/>
        <end position="79"/>
    </location>
</feature>
<evidence type="ECO:0000256" key="6">
    <source>
        <dbReference type="ARBA" id="ARBA00022989"/>
    </source>
</evidence>
<evidence type="ECO:0000256" key="1">
    <source>
        <dbReference type="ARBA" id="ARBA00004651"/>
    </source>
</evidence>
<dbReference type="PROSITE" id="PS50262">
    <property type="entry name" value="G_PROTEIN_RECEP_F1_2"/>
    <property type="match status" value="1"/>
</dbReference>
<accession>A0A974DFR6</accession>
<feature type="transmembrane region" description="Helical" evidence="10">
    <location>
        <begin position="99"/>
        <end position="123"/>
    </location>
</feature>
<protein>
    <recommendedName>
        <fullName evidence="11">G-protein coupled receptors family 1 profile domain-containing protein</fullName>
    </recommendedName>
</protein>
<evidence type="ECO:0000256" key="4">
    <source>
        <dbReference type="ARBA" id="ARBA00022692"/>
    </source>
</evidence>
<evidence type="ECO:0000313" key="13">
    <source>
        <dbReference type="Proteomes" id="UP000694892"/>
    </source>
</evidence>
<keyword evidence="6 10" id="KW-1133">Transmembrane helix</keyword>
<keyword evidence="2" id="KW-1003">Cell membrane</keyword>
<dbReference type="Proteomes" id="UP000694892">
    <property type="component" value="Chromosome 3L"/>
</dbReference>
<evidence type="ECO:0000256" key="3">
    <source>
        <dbReference type="ARBA" id="ARBA00022606"/>
    </source>
</evidence>
<dbReference type="Pfam" id="PF00001">
    <property type="entry name" value="7tm_1"/>
    <property type="match status" value="1"/>
</dbReference>
<gene>
    <name evidence="12" type="ORF">XELAEV_18019464mg</name>
</gene>
<name>A0A974DFR6_XENLA</name>
<keyword evidence="3" id="KW-0716">Sensory transduction</keyword>
<dbReference type="PANTHER" id="PTHR24242">
    <property type="entry name" value="G-PROTEIN COUPLED RECEPTOR"/>
    <property type="match status" value="1"/>
</dbReference>